<dbReference type="EMBL" id="JAFBCL010000001">
    <property type="protein sequence ID" value="MBM7814742.1"/>
    <property type="molecule type" value="Genomic_DNA"/>
</dbReference>
<evidence type="ECO:0000313" key="3">
    <source>
        <dbReference type="Proteomes" id="UP001195724"/>
    </source>
</evidence>
<accession>A0ABS2SEP9</accession>
<evidence type="ECO:0000313" key="2">
    <source>
        <dbReference type="EMBL" id="MBM7814742.1"/>
    </source>
</evidence>
<proteinExistence type="predicted"/>
<feature type="domain" description="Microcin J25-processing protein McjB C-terminal" evidence="1">
    <location>
        <begin position="21"/>
        <end position="132"/>
    </location>
</feature>
<dbReference type="Pfam" id="PF13471">
    <property type="entry name" value="Transglut_core3"/>
    <property type="match status" value="1"/>
</dbReference>
<comment type="caution">
    <text evidence="2">The sequence shown here is derived from an EMBL/GenBank/DDBJ whole genome shotgun (WGS) entry which is preliminary data.</text>
</comment>
<organism evidence="2 3">
    <name type="scientific">Saccharothrix algeriensis</name>
    <dbReference type="NCBI Taxonomy" id="173560"/>
    <lineage>
        <taxon>Bacteria</taxon>
        <taxon>Bacillati</taxon>
        <taxon>Actinomycetota</taxon>
        <taxon>Actinomycetes</taxon>
        <taxon>Pseudonocardiales</taxon>
        <taxon>Pseudonocardiaceae</taxon>
        <taxon>Saccharothrix</taxon>
    </lineage>
</organism>
<keyword evidence="3" id="KW-1185">Reference proteome</keyword>
<dbReference type="NCBIfam" id="NF033537">
    <property type="entry name" value="lasso_biosyn_B2"/>
    <property type="match status" value="1"/>
</dbReference>
<dbReference type="InterPro" id="IPR032708">
    <property type="entry name" value="McjB_C"/>
</dbReference>
<gene>
    <name evidence="2" type="ORF">JOE68_005607</name>
</gene>
<evidence type="ECO:0000259" key="1">
    <source>
        <dbReference type="Pfam" id="PF13471"/>
    </source>
</evidence>
<dbReference type="Proteomes" id="UP001195724">
    <property type="component" value="Unassembled WGS sequence"/>
</dbReference>
<protein>
    <recommendedName>
        <fullName evidence="1">Microcin J25-processing protein McjB C-terminal domain-containing protein</fullName>
    </recommendedName>
</protein>
<reference evidence="2 3" key="1">
    <citation type="submission" date="2021-01" db="EMBL/GenBank/DDBJ databases">
        <title>Sequencing the genomes of 1000 actinobacteria strains.</title>
        <authorList>
            <person name="Klenk H.-P."/>
        </authorList>
    </citation>
    <scope>NUCLEOTIDE SEQUENCE [LARGE SCALE GENOMIC DNA]</scope>
    <source>
        <strain evidence="2 3">DSM 44581</strain>
    </source>
</reference>
<dbReference type="InterPro" id="IPR053521">
    <property type="entry name" value="McjB-like"/>
</dbReference>
<sequence length="138" mass="14915">MSMPITLEAAGRVRLPRRVAALVAVGAARALTRLSPWRLRRALEVVRRGARPATAARALAARSAVVSVSTRCAGQQCLQRAVATALLCRMAGQWPDWRTGVRTEPFRAHAWVEVAGEAVGENEDVSLYRVVFSVPASV</sequence>
<name>A0ABS2SEP9_9PSEU</name>